<dbReference type="Proteomes" id="UP000238322">
    <property type="component" value="Unassembled WGS sequence"/>
</dbReference>
<organism evidence="4 5">
    <name type="scientific">Blastopirellula marina</name>
    <dbReference type="NCBI Taxonomy" id="124"/>
    <lineage>
        <taxon>Bacteria</taxon>
        <taxon>Pseudomonadati</taxon>
        <taxon>Planctomycetota</taxon>
        <taxon>Planctomycetia</taxon>
        <taxon>Pirellulales</taxon>
        <taxon>Pirellulaceae</taxon>
        <taxon>Blastopirellula</taxon>
    </lineage>
</organism>
<evidence type="ECO:0000313" key="5">
    <source>
        <dbReference type="Proteomes" id="UP000238322"/>
    </source>
</evidence>
<gene>
    <name evidence="4" type="ORF">C5Y83_06560</name>
</gene>
<evidence type="ECO:0000313" key="4">
    <source>
        <dbReference type="EMBL" id="PQO37602.1"/>
    </source>
</evidence>
<protein>
    <recommendedName>
        <fullName evidence="3">VWFA domain-containing protein</fullName>
    </recommendedName>
</protein>
<evidence type="ECO:0000256" key="2">
    <source>
        <dbReference type="SAM" id="Phobius"/>
    </source>
</evidence>
<feature type="domain" description="VWFA" evidence="3">
    <location>
        <begin position="85"/>
        <end position="293"/>
    </location>
</feature>
<dbReference type="RefSeq" id="WP_105328851.1">
    <property type="nucleotide sequence ID" value="NZ_PUHY01000005.1"/>
</dbReference>
<sequence length="354" mass="38401">MVAFAVAFAVGCFATAAELIHRRRTQTIRHLAFGPTGTPSRWAEASPFLRILGITLGTWGIISLALLPDGSGNSASEDTDLSTRHLILLWDVSPSMDLQDAGQDGQLTRKARGRELLESIFQRGAIYGHRTSVFAFYTEALPVVEETTDPEVIRNILNDLPMYDVFKEGRTNLFAALDQAAHLARNWKPDSTSIIVVSDGDTVPADGMPKMPSSVAQVLVLGVGDAGAGTFIDGHQSRQDTSMLGQTATRLGGHYHDGNQFHLETSIARRLLAMPDRPTKLSWNLREAALAAVGLGAFILAILPWLLAKYGTLWNPGLSGKRATAGKSSDQQRYAGSYQSATLLDRANSKERRS</sequence>
<evidence type="ECO:0000259" key="3">
    <source>
        <dbReference type="PROSITE" id="PS50234"/>
    </source>
</evidence>
<dbReference type="Pfam" id="PF13519">
    <property type="entry name" value="VWA_2"/>
    <property type="match status" value="1"/>
</dbReference>
<feature type="compositionally biased region" description="Polar residues" evidence="1">
    <location>
        <begin position="326"/>
        <end position="342"/>
    </location>
</feature>
<dbReference type="OrthoDB" id="278351at2"/>
<dbReference type="Gene3D" id="3.40.50.410">
    <property type="entry name" value="von Willebrand factor, type A domain"/>
    <property type="match status" value="1"/>
</dbReference>
<comment type="caution">
    <text evidence="4">The sequence shown here is derived from an EMBL/GenBank/DDBJ whole genome shotgun (WGS) entry which is preliminary data.</text>
</comment>
<name>A0A2S8FZH9_9BACT</name>
<reference evidence="4 5" key="1">
    <citation type="submission" date="2018-02" db="EMBL/GenBank/DDBJ databases">
        <title>Comparative genomes isolates from brazilian mangrove.</title>
        <authorList>
            <person name="Araujo J.E."/>
            <person name="Taketani R.G."/>
            <person name="Silva M.C.P."/>
            <person name="Loureco M.V."/>
            <person name="Andreote F.D."/>
        </authorList>
    </citation>
    <scope>NUCLEOTIDE SEQUENCE [LARGE SCALE GENOMIC DNA]</scope>
    <source>
        <strain evidence="4 5">Hex-1 MGV</strain>
    </source>
</reference>
<dbReference type="AlphaFoldDB" id="A0A2S8FZH9"/>
<dbReference type="SUPFAM" id="SSF53300">
    <property type="entry name" value="vWA-like"/>
    <property type="match status" value="1"/>
</dbReference>
<evidence type="ECO:0000256" key="1">
    <source>
        <dbReference type="SAM" id="MobiDB-lite"/>
    </source>
</evidence>
<dbReference type="InterPro" id="IPR002035">
    <property type="entry name" value="VWF_A"/>
</dbReference>
<feature type="transmembrane region" description="Helical" evidence="2">
    <location>
        <begin position="288"/>
        <end position="308"/>
    </location>
</feature>
<keyword evidence="2" id="KW-0812">Transmembrane</keyword>
<keyword evidence="2" id="KW-0472">Membrane</keyword>
<dbReference type="PROSITE" id="PS50234">
    <property type="entry name" value="VWFA"/>
    <property type="match status" value="1"/>
</dbReference>
<feature type="region of interest" description="Disordered" evidence="1">
    <location>
        <begin position="321"/>
        <end position="354"/>
    </location>
</feature>
<keyword evidence="2" id="KW-1133">Transmembrane helix</keyword>
<accession>A0A2S8FZH9</accession>
<dbReference type="InterPro" id="IPR036465">
    <property type="entry name" value="vWFA_dom_sf"/>
</dbReference>
<proteinExistence type="predicted"/>
<dbReference type="EMBL" id="PUHY01000005">
    <property type="protein sequence ID" value="PQO37602.1"/>
    <property type="molecule type" value="Genomic_DNA"/>
</dbReference>